<comment type="caution">
    <text evidence="3">The sequence shown here is derived from an EMBL/GenBank/DDBJ whole genome shotgun (WGS) entry which is preliminary data.</text>
</comment>
<name>A0ABN7VH18_GIGMA</name>
<evidence type="ECO:0000256" key="1">
    <source>
        <dbReference type="ARBA" id="ARBA00022737"/>
    </source>
</evidence>
<dbReference type="PANTHER" id="PTHR22870">
    <property type="entry name" value="REGULATOR OF CHROMOSOME CONDENSATION"/>
    <property type="match status" value="1"/>
</dbReference>
<dbReference type="PROSITE" id="PS50012">
    <property type="entry name" value="RCC1_3"/>
    <property type="match status" value="1"/>
</dbReference>
<dbReference type="Gene3D" id="2.130.10.30">
    <property type="entry name" value="Regulator of chromosome condensation 1/beta-lactamase-inhibitor protein II"/>
    <property type="match status" value="1"/>
</dbReference>
<dbReference type="SUPFAM" id="SSF50985">
    <property type="entry name" value="RCC1/BLIP-II"/>
    <property type="match status" value="1"/>
</dbReference>
<reference evidence="3 4" key="1">
    <citation type="submission" date="2021-06" db="EMBL/GenBank/DDBJ databases">
        <authorList>
            <person name="Kallberg Y."/>
            <person name="Tangrot J."/>
            <person name="Rosling A."/>
        </authorList>
    </citation>
    <scope>NUCLEOTIDE SEQUENCE [LARGE SCALE GENOMIC DNA]</scope>
    <source>
        <strain evidence="3 4">120-4 pot B 10/14</strain>
    </source>
</reference>
<accession>A0ABN7VH18</accession>
<evidence type="ECO:0000256" key="2">
    <source>
        <dbReference type="PROSITE-ProRule" id="PRU00235"/>
    </source>
</evidence>
<organism evidence="3 4">
    <name type="scientific">Gigaspora margarita</name>
    <dbReference type="NCBI Taxonomy" id="4874"/>
    <lineage>
        <taxon>Eukaryota</taxon>
        <taxon>Fungi</taxon>
        <taxon>Fungi incertae sedis</taxon>
        <taxon>Mucoromycota</taxon>
        <taxon>Glomeromycotina</taxon>
        <taxon>Glomeromycetes</taxon>
        <taxon>Diversisporales</taxon>
        <taxon>Gigasporaceae</taxon>
        <taxon>Gigaspora</taxon>
    </lineage>
</organism>
<protein>
    <submittedName>
        <fullName evidence="3">5598_t:CDS:1</fullName>
    </submittedName>
</protein>
<keyword evidence="4" id="KW-1185">Reference proteome</keyword>
<dbReference type="EMBL" id="CAJVQB010014868">
    <property type="protein sequence ID" value="CAG8771215.1"/>
    <property type="molecule type" value="Genomic_DNA"/>
</dbReference>
<dbReference type="InterPro" id="IPR000408">
    <property type="entry name" value="Reg_chr_condens"/>
</dbReference>
<dbReference type="Proteomes" id="UP000789901">
    <property type="component" value="Unassembled WGS sequence"/>
</dbReference>
<dbReference type="InterPro" id="IPR051210">
    <property type="entry name" value="Ub_ligase/GEF_domain"/>
</dbReference>
<dbReference type="Pfam" id="PF13540">
    <property type="entry name" value="RCC1_2"/>
    <property type="match status" value="1"/>
</dbReference>
<keyword evidence="1" id="KW-0677">Repeat</keyword>
<dbReference type="PROSITE" id="PS00626">
    <property type="entry name" value="RCC1_2"/>
    <property type="match status" value="1"/>
</dbReference>
<evidence type="ECO:0000313" key="3">
    <source>
        <dbReference type="EMBL" id="CAG8771215.1"/>
    </source>
</evidence>
<evidence type="ECO:0000313" key="4">
    <source>
        <dbReference type="Proteomes" id="UP000789901"/>
    </source>
</evidence>
<dbReference type="InterPro" id="IPR009091">
    <property type="entry name" value="RCC1/BLIP-II"/>
</dbReference>
<feature type="repeat" description="RCC1" evidence="2">
    <location>
        <begin position="139"/>
        <end position="188"/>
    </location>
</feature>
<dbReference type="PANTHER" id="PTHR22870:SF155">
    <property type="entry name" value="E3 UBIQUITIN-PROTEIN LIGASE HERC1-RELATED"/>
    <property type="match status" value="1"/>
</dbReference>
<proteinExistence type="predicted"/>
<sequence length="219" mass="24978">MGNNNCGKLGFGYAVEKIKYPRHVKSLADFNIVKISILERVTKSEDPNTTDKNVLAFAQDLDDVVIVKVFVVQILCSLCLIKNNNMKTWFVLEINKQLIFMNCGPTTYLKIANITIRKNYVLVLMTNGLHYTLVLLENGEVYSFSSTEYEQLDIGVSVGNRKSPVRINLNNYKLIATGDHHSIAVNDENKVYTWGFGKTYALENQRENDKLLPFKIKFE</sequence>
<gene>
    <name evidence="3" type="ORF">GMARGA_LOCUS18540</name>
</gene>